<proteinExistence type="predicted"/>
<organism evidence="1 2">
    <name type="scientific">Providencia rettgeri</name>
    <dbReference type="NCBI Taxonomy" id="587"/>
    <lineage>
        <taxon>Bacteria</taxon>
        <taxon>Pseudomonadati</taxon>
        <taxon>Pseudomonadota</taxon>
        <taxon>Gammaproteobacteria</taxon>
        <taxon>Enterobacterales</taxon>
        <taxon>Morganellaceae</taxon>
        <taxon>Providencia</taxon>
    </lineage>
</organism>
<protein>
    <submittedName>
        <fullName evidence="1">Uncharacterized protein</fullName>
    </submittedName>
</protein>
<comment type="caution">
    <text evidence="1">The sequence shown here is derived from an EMBL/GenBank/DDBJ whole genome shotgun (WGS) entry which is preliminary data.</text>
</comment>
<dbReference type="EMBL" id="JAGETQ010000010">
    <property type="protein sequence ID" value="MBO1915877.1"/>
    <property type="molecule type" value="Genomic_DNA"/>
</dbReference>
<sequence>MVDNKMADFYSAFGSNKDPVFEVISIITDDMSSVPVGNGLSVTHLSEPISLSLITKRESKTSRIVNKQLAIQRDIQLKGTLAMLEAEQWGYRLETSLANLSMNYQFNRKWVPIFSTLKEDEKGKY</sequence>
<dbReference type="AlphaFoldDB" id="A0A939NGJ2"/>
<gene>
    <name evidence="1" type="ORF">J4727_03535</name>
</gene>
<dbReference type="Proteomes" id="UP000664477">
    <property type="component" value="Unassembled WGS sequence"/>
</dbReference>
<reference evidence="1" key="1">
    <citation type="submission" date="2021-03" db="EMBL/GenBank/DDBJ databases">
        <title>Molecular epidemiology and mechanisms of colistin and carbapenem resistance in Enterobacteriaceae from clinical isolates, the environment and porcine samples in Pretoria, South Africa.</title>
        <authorList>
            <person name="Bogoshi D."/>
            <person name="Mbelle N.M."/>
            <person name="Naidoo V."/>
            <person name="Osei Sekyere J."/>
        </authorList>
    </citation>
    <scope>NUCLEOTIDE SEQUENCE</scope>
    <source>
        <strain evidence="1">C052</strain>
    </source>
</reference>
<name>A0A939NGJ2_PRORE</name>
<evidence type="ECO:0000313" key="2">
    <source>
        <dbReference type="Proteomes" id="UP000664477"/>
    </source>
</evidence>
<accession>A0A939NGJ2</accession>
<evidence type="ECO:0000313" key="1">
    <source>
        <dbReference type="EMBL" id="MBO1915877.1"/>
    </source>
</evidence>